<dbReference type="Gene3D" id="1.50.10.20">
    <property type="match status" value="1"/>
</dbReference>
<evidence type="ECO:0000313" key="2">
    <source>
        <dbReference type="EMBL" id="MFC0562606.1"/>
    </source>
</evidence>
<dbReference type="EMBL" id="JBHLUE010000001">
    <property type="protein sequence ID" value="MFC0562606.1"/>
    <property type="molecule type" value="Genomic_DNA"/>
</dbReference>
<dbReference type="SUPFAM" id="SSF48239">
    <property type="entry name" value="Terpenoid cyclases/Protein prenyltransferases"/>
    <property type="match status" value="2"/>
</dbReference>
<sequence length="685" mass="70989">MQAAARAVGYLRRLQHPQGSWSDFMVAVGCSDSWVTGYAGSALAAAAASPTLDPAVRTAAAEGADAAADWLLSTVGPGAVWGYHRGVAPDADSTAWVVRLLAAVGRPVPAAALEFLTAHEGTAGYRTYQDVYRTGRWSEPTPDVTAAALLARYEGGALGRPALADAWSRLVARWQRPPGRWTSIWWAEDGYPTALALEAWTVAGRPGLAPVPAPVRPPATAFGHASWLHALVLADAPVDARSLLAAERPGGGWAGDAELLVPDPSGGGVTERSVDARGVFTTATALRALLTAAPALPAEPVATTTGNAGSRTAHLAGPSGRGAVGHGYDRLVGTVAADLGVDPARAVAVFGELTRESLAAAAPWPSAQLSGLAGGLPLELSVTDGPPALRYTVEVGDPVLPPYPRARSGLAAIGRTAELLGYADTWAGIRPAVDALVDPALPVPEGCRFWVWAGVDTTTDGGEVLKTYLSTLHHDLADGRAGARVTTALRRLGLPAGAPALATMARLEAHGFCQELAIGLGRGGRVGAKVYYELPGWRPELVATVLTDAGLPPDLAAVRPVIPGVLTEEVAATHRAGIMLRIALPGGTVTEVATASAFMRPMIGHAEIARRVGDWLGGVGDRRAFDTVVGRLLPGRPDRAGRLHSLFTRSRSVSGTRTTVYLRPALPGSVEDDHTGPLPLAGQRR</sequence>
<evidence type="ECO:0000256" key="1">
    <source>
        <dbReference type="SAM" id="MobiDB-lite"/>
    </source>
</evidence>
<reference evidence="2 3" key="1">
    <citation type="submission" date="2024-09" db="EMBL/GenBank/DDBJ databases">
        <authorList>
            <person name="Sun Q."/>
            <person name="Mori K."/>
        </authorList>
    </citation>
    <scope>NUCLEOTIDE SEQUENCE [LARGE SCALE GENOMIC DNA]</scope>
    <source>
        <strain evidence="2 3">TBRC 2205</strain>
    </source>
</reference>
<proteinExistence type="predicted"/>
<gene>
    <name evidence="2" type="ORF">ACFFHU_00210</name>
</gene>
<comment type="caution">
    <text evidence="2">The sequence shown here is derived from an EMBL/GenBank/DDBJ whole genome shotgun (WGS) entry which is preliminary data.</text>
</comment>
<keyword evidence="3" id="KW-1185">Reference proteome</keyword>
<dbReference type="RefSeq" id="WP_377334402.1">
    <property type="nucleotide sequence ID" value="NZ_JBHLUE010000001.1"/>
</dbReference>
<evidence type="ECO:0000313" key="3">
    <source>
        <dbReference type="Proteomes" id="UP001589894"/>
    </source>
</evidence>
<dbReference type="Proteomes" id="UP001589894">
    <property type="component" value="Unassembled WGS sequence"/>
</dbReference>
<organism evidence="2 3">
    <name type="scientific">Plantactinospora siamensis</name>
    <dbReference type="NCBI Taxonomy" id="555372"/>
    <lineage>
        <taxon>Bacteria</taxon>
        <taxon>Bacillati</taxon>
        <taxon>Actinomycetota</taxon>
        <taxon>Actinomycetes</taxon>
        <taxon>Micromonosporales</taxon>
        <taxon>Micromonosporaceae</taxon>
        <taxon>Plantactinospora</taxon>
    </lineage>
</organism>
<name>A0ABV6NP99_9ACTN</name>
<protein>
    <submittedName>
        <fullName evidence="2">Uncharacterized protein</fullName>
    </submittedName>
</protein>
<feature type="region of interest" description="Disordered" evidence="1">
    <location>
        <begin position="664"/>
        <end position="685"/>
    </location>
</feature>
<dbReference type="CDD" id="cd00688">
    <property type="entry name" value="ISOPREN_C2_like"/>
    <property type="match status" value="1"/>
</dbReference>
<dbReference type="InterPro" id="IPR008930">
    <property type="entry name" value="Terpenoid_cyclase/PrenylTrfase"/>
</dbReference>
<accession>A0ABV6NP99</accession>